<dbReference type="GO" id="GO:0016747">
    <property type="term" value="F:acyltransferase activity, transferring groups other than amino-acyl groups"/>
    <property type="evidence" value="ECO:0007669"/>
    <property type="project" value="InterPro"/>
</dbReference>
<dbReference type="PROSITE" id="PS51729">
    <property type="entry name" value="GNAT_YJDJ"/>
    <property type="match status" value="1"/>
</dbReference>
<dbReference type="EMBL" id="CP044016">
    <property type="protein sequence ID" value="QES89424.1"/>
    <property type="molecule type" value="Genomic_DNA"/>
</dbReference>
<keyword evidence="4" id="KW-1185">Reference proteome</keyword>
<dbReference type="PROSITE" id="PS51186">
    <property type="entry name" value="GNAT"/>
    <property type="match status" value="1"/>
</dbReference>
<dbReference type="OrthoDB" id="9793389at2"/>
<evidence type="ECO:0000313" key="4">
    <source>
        <dbReference type="Proteomes" id="UP000292424"/>
    </source>
</evidence>
<evidence type="ECO:0000313" key="3">
    <source>
        <dbReference type="EMBL" id="QES89424.1"/>
    </source>
</evidence>
<dbReference type="SUPFAM" id="SSF55729">
    <property type="entry name" value="Acyl-CoA N-acyltransferases (Nat)"/>
    <property type="match status" value="1"/>
</dbReference>
<dbReference type="Pfam" id="PF14542">
    <property type="entry name" value="Acetyltransf_CG"/>
    <property type="match status" value="1"/>
</dbReference>
<dbReference type="RefSeq" id="WP_131330369.1">
    <property type="nucleotide sequence ID" value="NZ_CP044016.1"/>
</dbReference>
<dbReference type="Gene3D" id="3.40.630.30">
    <property type="match status" value="1"/>
</dbReference>
<keyword evidence="3" id="KW-0808">Transferase</keyword>
<feature type="domain" description="N-acetyltransferase" evidence="1">
    <location>
        <begin position="1"/>
        <end position="93"/>
    </location>
</feature>
<name>A0A5P2G0T9_9BACT</name>
<protein>
    <submittedName>
        <fullName evidence="3">N-acetyltransferase</fullName>
    </submittedName>
</protein>
<dbReference type="InterPro" id="IPR045057">
    <property type="entry name" value="Gcn5-rel_NAT"/>
</dbReference>
<organism evidence="3 4">
    <name type="scientific">Rhizosphaericola mali</name>
    <dbReference type="NCBI Taxonomy" id="2545455"/>
    <lineage>
        <taxon>Bacteria</taxon>
        <taxon>Pseudomonadati</taxon>
        <taxon>Bacteroidota</taxon>
        <taxon>Chitinophagia</taxon>
        <taxon>Chitinophagales</taxon>
        <taxon>Chitinophagaceae</taxon>
        <taxon>Rhizosphaericola</taxon>
    </lineage>
</organism>
<dbReference type="CDD" id="cd04301">
    <property type="entry name" value="NAT_SF"/>
    <property type="match status" value="1"/>
</dbReference>
<dbReference type="AlphaFoldDB" id="A0A5P2G0T9"/>
<accession>A0A5P2G0T9</accession>
<dbReference type="PANTHER" id="PTHR31435:SF10">
    <property type="entry name" value="BSR4717 PROTEIN"/>
    <property type="match status" value="1"/>
</dbReference>
<proteinExistence type="predicted"/>
<gene>
    <name evidence="3" type="ORF">E0W69_012365</name>
</gene>
<sequence length="93" mass="10495">MEIVQIDNKSKGFFKAIENQKQAGSLIYSKPNDHLIVIEHTEVKEGFQGRGVGLKLVLEAVDFARAKHLKILPECPYAKSVFEKRDDLQDVLA</sequence>
<dbReference type="InterPro" id="IPR000182">
    <property type="entry name" value="GNAT_dom"/>
</dbReference>
<dbReference type="InterPro" id="IPR031165">
    <property type="entry name" value="GNAT_YJDJ"/>
</dbReference>
<evidence type="ECO:0000259" key="2">
    <source>
        <dbReference type="PROSITE" id="PS51729"/>
    </source>
</evidence>
<dbReference type="Proteomes" id="UP000292424">
    <property type="component" value="Chromosome"/>
</dbReference>
<feature type="domain" description="N-acetyltransferase" evidence="2">
    <location>
        <begin position="6"/>
        <end position="93"/>
    </location>
</feature>
<dbReference type="KEGG" id="arac:E0W69_012365"/>
<evidence type="ECO:0000259" key="1">
    <source>
        <dbReference type="PROSITE" id="PS51186"/>
    </source>
</evidence>
<dbReference type="PANTHER" id="PTHR31435">
    <property type="entry name" value="PROTEIN NATD1"/>
    <property type="match status" value="1"/>
</dbReference>
<reference evidence="3 4" key="1">
    <citation type="submission" date="2019-09" db="EMBL/GenBank/DDBJ databases">
        <title>Complete genome sequence of Arachidicoccus sp. B3-10 isolated from apple orchard soil.</title>
        <authorList>
            <person name="Kim H.S."/>
            <person name="Han K.-I."/>
            <person name="Suh M.K."/>
            <person name="Lee K.C."/>
            <person name="Eom M.K."/>
            <person name="Kim J.-S."/>
            <person name="Kang S.W."/>
            <person name="Sin Y."/>
            <person name="Lee J.-S."/>
        </authorList>
    </citation>
    <scope>NUCLEOTIDE SEQUENCE [LARGE SCALE GENOMIC DNA]</scope>
    <source>
        <strain evidence="3 4">B3-10</strain>
    </source>
</reference>
<dbReference type="InterPro" id="IPR016181">
    <property type="entry name" value="Acyl_CoA_acyltransferase"/>
</dbReference>